<accession>A0AAW9JZN2</accession>
<gene>
    <name evidence="2" type="ORF">RAK27_10435</name>
</gene>
<comment type="caution">
    <text evidence="2">The sequence shown here is derived from an EMBL/GenBank/DDBJ whole genome shotgun (WGS) entry which is preliminary data.</text>
</comment>
<organism evidence="2 3">
    <name type="scientific">Carnobacterium maltaromaticum</name>
    <name type="common">Carnobacterium piscicola</name>
    <dbReference type="NCBI Taxonomy" id="2751"/>
    <lineage>
        <taxon>Bacteria</taxon>
        <taxon>Bacillati</taxon>
        <taxon>Bacillota</taxon>
        <taxon>Bacilli</taxon>
        <taxon>Lactobacillales</taxon>
        <taxon>Carnobacteriaceae</taxon>
        <taxon>Carnobacterium</taxon>
    </lineage>
</organism>
<reference evidence="2" key="1">
    <citation type="submission" date="2023-08" db="EMBL/GenBank/DDBJ databases">
        <title>Genomic characterization of piscicolin 126 produced by Carnobacterium maltaromaticum CM22 strain isolated from salmon (Salmo salar).</title>
        <authorList>
            <person name="Gonzalez-Gragera E."/>
            <person name="Garcia-Lopez J.D."/>
            <person name="Teso-Perez C."/>
            <person name="Gimenez-Hernandez I."/>
            <person name="Peralta-Sanchez J.M."/>
            <person name="Valdivia E."/>
            <person name="Montalban-Lopez M."/>
            <person name="Martin-Platero A.M."/>
            <person name="Banos A."/>
            <person name="Martinez-Bueno M."/>
        </authorList>
    </citation>
    <scope>NUCLEOTIDE SEQUENCE</scope>
    <source>
        <strain evidence="2">CM22</strain>
    </source>
</reference>
<proteinExistence type="predicted"/>
<dbReference type="Proteomes" id="UP001290462">
    <property type="component" value="Unassembled WGS sequence"/>
</dbReference>
<sequence length="106" mass="12097">MYFIEIIDNQLGEINNFNIFIGITLLLIITSVGVVYFIGKKMGSDERSESILTKMGSIGFIVYILLNSLIINTNVLHYKQFLTMNLSLSLIVATAYLIIRYRKDLK</sequence>
<dbReference type="AlphaFoldDB" id="A0AAW9JZN2"/>
<feature type="transmembrane region" description="Helical" evidence="1">
    <location>
        <begin position="19"/>
        <end position="39"/>
    </location>
</feature>
<name>A0AAW9JZN2_CARML</name>
<dbReference type="EMBL" id="JAVBVO010000003">
    <property type="protein sequence ID" value="MDZ5759075.1"/>
    <property type="molecule type" value="Genomic_DNA"/>
</dbReference>
<keyword evidence="1" id="KW-0472">Membrane</keyword>
<evidence type="ECO:0000313" key="3">
    <source>
        <dbReference type="Proteomes" id="UP001290462"/>
    </source>
</evidence>
<feature type="transmembrane region" description="Helical" evidence="1">
    <location>
        <begin position="82"/>
        <end position="99"/>
    </location>
</feature>
<feature type="transmembrane region" description="Helical" evidence="1">
    <location>
        <begin position="51"/>
        <end position="70"/>
    </location>
</feature>
<protein>
    <recommendedName>
        <fullName evidence="4">DUF2178 domain-containing protein</fullName>
    </recommendedName>
</protein>
<keyword evidence="1" id="KW-1133">Transmembrane helix</keyword>
<evidence type="ECO:0000256" key="1">
    <source>
        <dbReference type="SAM" id="Phobius"/>
    </source>
</evidence>
<evidence type="ECO:0000313" key="2">
    <source>
        <dbReference type="EMBL" id="MDZ5759075.1"/>
    </source>
</evidence>
<evidence type="ECO:0008006" key="4">
    <source>
        <dbReference type="Google" id="ProtNLM"/>
    </source>
</evidence>
<dbReference type="RefSeq" id="WP_010054620.1">
    <property type="nucleotide sequence ID" value="NZ_CBCPHU010000001.1"/>
</dbReference>
<keyword evidence="1" id="KW-0812">Transmembrane</keyword>